<reference evidence="4" key="1">
    <citation type="journal article" date="2019" name="Int. J. Syst. Evol. Microbiol.">
        <title>The Global Catalogue of Microorganisms (GCM) 10K type strain sequencing project: providing services to taxonomists for standard genome sequencing and annotation.</title>
        <authorList>
            <consortium name="The Broad Institute Genomics Platform"/>
            <consortium name="The Broad Institute Genome Sequencing Center for Infectious Disease"/>
            <person name="Wu L."/>
            <person name="Ma J."/>
        </authorList>
    </citation>
    <scope>NUCLEOTIDE SEQUENCE [LARGE SCALE GENOMIC DNA]</scope>
    <source>
        <strain evidence="4">NBRC 106348</strain>
    </source>
</reference>
<sequence length="475" mass="50401">MLDDVHVLHAPGARDLLASLARYAPDGVHLAMAARYDPPLPVQRLQASGDLGVLRREDLALAPDDVELVVAELGLDVDADAVEELARATGGWPAAVRLTGLALRDAPDPAARIRELAVAPTPLADYLLEEVVETLDPELAAFVLDATAVGRIDAELARALHGETGPALLERCVRSGLFLTAFERAGVPTAYRWHELFAAQCQKVLRRADPARFARVHRAAAEVLAAGDLAAAVGHAARAGEQGLASRLLLAGWSDAFVAGETATLRTLVDTVRGGDRDAADIVLIDAACRALDDDPSADALLELARDRRAALPADRRPAFDVAEALVALYVARERGAGTVSTGALEGGRALLAAADDLPPSTRALTYYLVGSAEARLAYDDTVALVHLSEERGSPLRPATPRSSSRASPSARRRCSASATWRGRNASRATSCDGRNASAGRRPRRSRRRSSRSAWSTTRRTGLPRPPSTCAGRPR</sequence>
<protein>
    <recommendedName>
        <fullName evidence="2">MalT-like winged helix domain-containing protein</fullName>
    </recommendedName>
</protein>
<accession>A0ABQ6HZ90</accession>
<feature type="region of interest" description="Disordered" evidence="1">
    <location>
        <begin position="392"/>
        <end position="475"/>
    </location>
</feature>
<keyword evidence="4" id="KW-1185">Reference proteome</keyword>
<feature type="compositionally biased region" description="Low complexity" evidence="1">
    <location>
        <begin position="452"/>
        <end position="461"/>
    </location>
</feature>
<dbReference type="EMBL" id="BSUK01000001">
    <property type="protein sequence ID" value="GMA23282.1"/>
    <property type="molecule type" value="Genomic_DNA"/>
</dbReference>
<evidence type="ECO:0000313" key="4">
    <source>
        <dbReference type="Proteomes" id="UP001157091"/>
    </source>
</evidence>
<comment type="caution">
    <text evidence="3">The sequence shown here is derived from an EMBL/GenBank/DDBJ whole genome shotgun (WGS) entry which is preliminary data.</text>
</comment>
<dbReference type="InterPro" id="IPR059106">
    <property type="entry name" value="WHD_MalT"/>
</dbReference>
<feature type="domain" description="MalT-like winged helix" evidence="2">
    <location>
        <begin position="128"/>
        <end position="212"/>
    </location>
</feature>
<name>A0ABQ6HZ90_9MICO</name>
<feature type="compositionally biased region" description="Low complexity" evidence="1">
    <location>
        <begin position="395"/>
        <end position="410"/>
    </location>
</feature>
<gene>
    <name evidence="3" type="ORF">GCM10025864_10410</name>
</gene>
<evidence type="ECO:0000256" key="1">
    <source>
        <dbReference type="SAM" id="MobiDB-lite"/>
    </source>
</evidence>
<proteinExistence type="predicted"/>
<evidence type="ECO:0000313" key="3">
    <source>
        <dbReference type="EMBL" id="GMA23282.1"/>
    </source>
</evidence>
<dbReference type="RefSeq" id="WP_284292339.1">
    <property type="nucleotide sequence ID" value="NZ_BSUK01000001.1"/>
</dbReference>
<dbReference type="Proteomes" id="UP001157091">
    <property type="component" value="Unassembled WGS sequence"/>
</dbReference>
<feature type="compositionally biased region" description="Basic residues" evidence="1">
    <location>
        <begin position="441"/>
        <end position="451"/>
    </location>
</feature>
<evidence type="ECO:0000259" key="2">
    <source>
        <dbReference type="Pfam" id="PF25873"/>
    </source>
</evidence>
<dbReference type="Pfam" id="PF25873">
    <property type="entry name" value="WHD_MalT"/>
    <property type="match status" value="1"/>
</dbReference>
<organism evidence="3 4">
    <name type="scientific">Luteimicrobium album</name>
    <dbReference type="NCBI Taxonomy" id="1054550"/>
    <lineage>
        <taxon>Bacteria</taxon>
        <taxon>Bacillati</taxon>
        <taxon>Actinomycetota</taxon>
        <taxon>Actinomycetes</taxon>
        <taxon>Micrococcales</taxon>
        <taxon>Luteimicrobium</taxon>
    </lineage>
</organism>